<sequence>RQYGRHNEFSRIINRYKFVVVVFWAAWCGPCRIISPEFEKLSNDKAFSQVDFYKIDIDEQVKIATEVGIRQIPTFVLFKYGAQI</sequence>
<reference evidence="6" key="1">
    <citation type="journal article" date="2014" name="Nat. Commun.">
        <title>Genomic adaptations of the halophilic Dead Sea filamentous fungus Eurotium rubrum.</title>
        <authorList>
            <person name="Kis-Papo T."/>
            <person name="Weig A.R."/>
            <person name="Riley R."/>
            <person name="Persoh D."/>
            <person name="Salamov A."/>
            <person name="Sun H."/>
            <person name="Lipzen A."/>
            <person name="Wasser S.P."/>
            <person name="Rambold G."/>
            <person name="Grigoriev I.V."/>
            <person name="Nevo E."/>
        </authorList>
    </citation>
    <scope>NUCLEOTIDE SEQUENCE [LARGE SCALE GENOMIC DNA]</scope>
    <source>
        <strain evidence="6">CBS 135680</strain>
    </source>
</reference>
<feature type="domain" description="Thioredoxin" evidence="4">
    <location>
        <begin position="1"/>
        <end position="84"/>
    </location>
</feature>
<dbReference type="Gene3D" id="3.40.30.10">
    <property type="entry name" value="Glutaredoxin"/>
    <property type="match status" value="1"/>
</dbReference>
<dbReference type="STRING" id="1388766.A0A017RZC4"/>
<dbReference type="Pfam" id="PF00085">
    <property type="entry name" value="Thioredoxin"/>
    <property type="match status" value="1"/>
</dbReference>
<evidence type="ECO:0000259" key="4">
    <source>
        <dbReference type="PROSITE" id="PS51352"/>
    </source>
</evidence>
<keyword evidence="2 3" id="KW-1015">Disulfide bond</keyword>
<dbReference type="GO" id="GO:0015035">
    <property type="term" value="F:protein-disulfide reductase activity"/>
    <property type="evidence" value="ECO:0007669"/>
    <property type="project" value="InterPro"/>
</dbReference>
<name>A0A017RZC4_ASPRC</name>
<feature type="non-terminal residue" evidence="5">
    <location>
        <position position="1"/>
    </location>
</feature>
<dbReference type="SUPFAM" id="SSF52833">
    <property type="entry name" value="Thioredoxin-like"/>
    <property type="match status" value="1"/>
</dbReference>
<organism evidence="5 6">
    <name type="scientific">Aspergillus ruber (strain CBS 135680)</name>
    <dbReference type="NCBI Taxonomy" id="1388766"/>
    <lineage>
        <taxon>Eukaryota</taxon>
        <taxon>Fungi</taxon>
        <taxon>Dikarya</taxon>
        <taxon>Ascomycota</taxon>
        <taxon>Pezizomycotina</taxon>
        <taxon>Eurotiomycetes</taxon>
        <taxon>Eurotiomycetidae</taxon>
        <taxon>Eurotiales</taxon>
        <taxon>Aspergillaceae</taxon>
        <taxon>Aspergillus</taxon>
        <taxon>Aspergillus subgen. Aspergillus</taxon>
    </lineage>
</organism>
<evidence type="ECO:0000256" key="1">
    <source>
        <dbReference type="ARBA" id="ARBA00008987"/>
    </source>
</evidence>
<evidence type="ECO:0000313" key="6">
    <source>
        <dbReference type="Proteomes" id="UP000019804"/>
    </source>
</evidence>
<dbReference type="RefSeq" id="XP_040633626.1">
    <property type="nucleotide sequence ID" value="XM_040785254.1"/>
</dbReference>
<dbReference type="GeneID" id="63700378"/>
<dbReference type="AlphaFoldDB" id="A0A017RZC4"/>
<dbReference type="OrthoDB" id="10263751at2759"/>
<dbReference type="PANTHER" id="PTHR46115">
    <property type="entry name" value="THIOREDOXIN-LIKE PROTEIN 1"/>
    <property type="match status" value="1"/>
</dbReference>
<protein>
    <submittedName>
        <fullName evidence="5">Thioredoxin-like protein</fullName>
    </submittedName>
</protein>
<keyword evidence="6" id="KW-1185">Reference proteome</keyword>
<comment type="similarity">
    <text evidence="1">Belongs to the thioredoxin family.</text>
</comment>
<dbReference type="InterPro" id="IPR017937">
    <property type="entry name" value="Thioredoxin_CS"/>
</dbReference>
<dbReference type="InterPro" id="IPR036249">
    <property type="entry name" value="Thioredoxin-like_sf"/>
</dbReference>
<dbReference type="PROSITE" id="PS00194">
    <property type="entry name" value="THIOREDOXIN_1"/>
    <property type="match status" value="1"/>
</dbReference>
<dbReference type="PIRSF" id="PIRSF000077">
    <property type="entry name" value="Thioredoxin"/>
    <property type="match status" value="1"/>
</dbReference>
<dbReference type="EMBL" id="KK088492">
    <property type="protein sequence ID" value="EYE89936.1"/>
    <property type="molecule type" value="Genomic_DNA"/>
</dbReference>
<evidence type="ECO:0000256" key="2">
    <source>
        <dbReference type="ARBA" id="ARBA00023157"/>
    </source>
</evidence>
<evidence type="ECO:0000256" key="3">
    <source>
        <dbReference type="PIRSR" id="PIRSR000077-4"/>
    </source>
</evidence>
<proteinExistence type="inferred from homology"/>
<accession>A0A017RZC4</accession>
<evidence type="ECO:0000313" key="5">
    <source>
        <dbReference type="EMBL" id="EYE89936.1"/>
    </source>
</evidence>
<dbReference type="HOGENOM" id="CLU_090389_14_0_1"/>
<dbReference type="InterPro" id="IPR013766">
    <property type="entry name" value="Thioredoxin_domain"/>
</dbReference>
<gene>
    <name evidence="5" type="ORF">EURHEDRAFT_468382</name>
</gene>
<dbReference type="Proteomes" id="UP000019804">
    <property type="component" value="Unassembled WGS sequence"/>
</dbReference>
<keyword evidence="3" id="KW-0676">Redox-active center</keyword>
<feature type="disulfide bond" description="Redox-active" evidence="3">
    <location>
        <begin position="28"/>
        <end position="31"/>
    </location>
</feature>
<dbReference type="CDD" id="cd02947">
    <property type="entry name" value="TRX_family"/>
    <property type="match status" value="1"/>
</dbReference>
<dbReference type="InterPro" id="IPR005746">
    <property type="entry name" value="Thioredoxin"/>
</dbReference>
<dbReference type="PROSITE" id="PS51352">
    <property type="entry name" value="THIOREDOXIN_2"/>
    <property type="match status" value="1"/>
</dbReference>
<dbReference type="PRINTS" id="PR00421">
    <property type="entry name" value="THIOREDOXIN"/>
</dbReference>